<dbReference type="GO" id="GO:0015074">
    <property type="term" value="P:DNA integration"/>
    <property type="evidence" value="ECO:0007669"/>
    <property type="project" value="InterPro"/>
</dbReference>
<dbReference type="PROSITE" id="PS51898">
    <property type="entry name" value="TYR_RECOMBINASE"/>
    <property type="match status" value="1"/>
</dbReference>
<dbReference type="Pfam" id="PF00589">
    <property type="entry name" value="Phage_integrase"/>
    <property type="match status" value="1"/>
</dbReference>
<reference evidence="3 4" key="1">
    <citation type="submission" date="2018-06" db="EMBL/GenBank/DDBJ databases">
        <title>Thermoflavimicrobium daqus sp. nov., a thermophilic microbe isolated from Moutai-flavour Daqu.</title>
        <authorList>
            <person name="Wang X."/>
            <person name="Zhou H."/>
        </authorList>
    </citation>
    <scope>NUCLEOTIDE SEQUENCE [LARGE SCALE GENOMIC DNA]</scope>
    <source>
        <strain evidence="3 4">FBKL4.011</strain>
    </source>
</reference>
<dbReference type="AlphaFoldDB" id="A0A364K1P2"/>
<feature type="domain" description="Tyr recombinase" evidence="2">
    <location>
        <begin position="1"/>
        <end position="110"/>
    </location>
</feature>
<dbReference type="GO" id="GO:0003677">
    <property type="term" value="F:DNA binding"/>
    <property type="evidence" value="ECO:0007669"/>
    <property type="project" value="InterPro"/>
</dbReference>
<dbReference type="GO" id="GO:0006310">
    <property type="term" value="P:DNA recombination"/>
    <property type="evidence" value="ECO:0007669"/>
    <property type="project" value="UniProtKB-KW"/>
</dbReference>
<proteinExistence type="predicted"/>
<evidence type="ECO:0000313" key="3">
    <source>
        <dbReference type="EMBL" id="RAL21944.1"/>
    </source>
</evidence>
<organism evidence="3 4">
    <name type="scientific">Thermoflavimicrobium daqui</name>
    <dbReference type="NCBI Taxonomy" id="2137476"/>
    <lineage>
        <taxon>Bacteria</taxon>
        <taxon>Bacillati</taxon>
        <taxon>Bacillota</taxon>
        <taxon>Bacilli</taxon>
        <taxon>Bacillales</taxon>
        <taxon>Thermoactinomycetaceae</taxon>
        <taxon>Thermoflavimicrobium</taxon>
    </lineage>
</organism>
<dbReference type="Gene3D" id="1.10.443.10">
    <property type="entry name" value="Intergrase catalytic core"/>
    <property type="match status" value="1"/>
</dbReference>
<evidence type="ECO:0000313" key="4">
    <source>
        <dbReference type="Proteomes" id="UP000251213"/>
    </source>
</evidence>
<dbReference type="CDD" id="cd00397">
    <property type="entry name" value="DNA_BRE_C"/>
    <property type="match status" value="1"/>
</dbReference>
<evidence type="ECO:0000259" key="2">
    <source>
        <dbReference type="PROSITE" id="PS51898"/>
    </source>
</evidence>
<dbReference type="InterPro" id="IPR002104">
    <property type="entry name" value="Integrase_catalytic"/>
</dbReference>
<dbReference type="Proteomes" id="UP000251213">
    <property type="component" value="Unassembled WGS sequence"/>
</dbReference>
<protein>
    <recommendedName>
        <fullName evidence="2">Tyr recombinase domain-containing protein</fullName>
    </recommendedName>
</protein>
<dbReference type="SUPFAM" id="SSF56349">
    <property type="entry name" value="DNA breaking-rejoining enzymes"/>
    <property type="match status" value="1"/>
</dbReference>
<sequence>MHPDSAEKKVAVYLFESSPKKKYTDRGIRKILKKYSDQAGTVQSISPHKLRHFLLTWLKKQGIEDALIQPHSGHTSHLLLVNLLQTGRQKQNQFHLCVGCNSRDFDSIHV</sequence>
<dbReference type="OrthoDB" id="9801717at2"/>
<dbReference type="InterPro" id="IPR011010">
    <property type="entry name" value="DNA_brk_join_enz"/>
</dbReference>
<keyword evidence="4" id="KW-1185">Reference proteome</keyword>
<reference evidence="3 4" key="2">
    <citation type="submission" date="2018-06" db="EMBL/GenBank/DDBJ databases">
        <authorList>
            <person name="Zhirakovskaya E."/>
        </authorList>
    </citation>
    <scope>NUCLEOTIDE SEQUENCE [LARGE SCALE GENOMIC DNA]</scope>
    <source>
        <strain evidence="3 4">FBKL4.011</strain>
    </source>
</reference>
<gene>
    <name evidence="3" type="ORF">DL897_15245</name>
</gene>
<dbReference type="EMBL" id="QJKK01000011">
    <property type="protein sequence ID" value="RAL21944.1"/>
    <property type="molecule type" value="Genomic_DNA"/>
</dbReference>
<keyword evidence="1" id="KW-0233">DNA recombination</keyword>
<dbReference type="InterPro" id="IPR013762">
    <property type="entry name" value="Integrase-like_cat_sf"/>
</dbReference>
<accession>A0A364K1P2</accession>
<name>A0A364K1P2_9BACL</name>
<comment type="caution">
    <text evidence="3">The sequence shown here is derived from an EMBL/GenBank/DDBJ whole genome shotgun (WGS) entry which is preliminary data.</text>
</comment>
<evidence type="ECO:0000256" key="1">
    <source>
        <dbReference type="ARBA" id="ARBA00023172"/>
    </source>
</evidence>